<keyword evidence="1" id="KW-0223">Dioxygenase</keyword>
<proteinExistence type="predicted"/>
<dbReference type="RefSeq" id="WP_380888016.1">
    <property type="nucleotide sequence ID" value="NZ_JBHUDY010000001.1"/>
</dbReference>
<dbReference type="EMBL" id="JBHUDY010000001">
    <property type="protein sequence ID" value="MFD1611424.1"/>
    <property type="molecule type" value="Genomic_DNA"/>
</dbReference>
<reference evidence="2" key="1">
    <citation type="journal article" date="2019" name="Int. J. Syst. Evol. Microbiol.">
        <title>The Global Catalogue of Microorganisms (GCM) 10K type strain sequencing project: providing services to taxonomists for standard genome sequencing and annotation.</title>
        <authorList>
            <consortium name="The Broad Institute Genomics Platform"/>
            <consortium name="The Broad Institute Genome Sequencing Center for Infectious Disease"/>
            <person name="Wu L."/>
            <person name="Ma J."/>
        </authorList>
    </citation>
    <scope>NUCLEOTIDE SEQUENCE [LARGE SCALE GENOMIC DNA]</scope>
    <source>
        <strain evidence="2">CGMCC 1.16275</strain>
    </source>
</reference>
<name>A0ABW4I0K5_9SPHN</name>
<protein>
    <submittedName>
        <fullName evidence="1">Phytanoyl-CoA dioxygenase family protein</fullName>
    </submittedName>
</protein>
<dbReference type="PANTHER" id="PTHR37563:SF2">
    <property type="entry name" value="PHYTANOYL-COA DIOXYGENASE FAMILY PROTEIN (AFU_ORTHOLOGUE AFUA_2G03330)"/>
    <property type="match status" value="1"/>
</dbReference>
<dbReference type="Proteomes" id="UP001597115">
    <property type="component" value="Unassembled WGS sequence"/>
</dbReference>
<dbReference type="InterPro" id="IPR051961">
    <property type="entry name" value="Fungal_Metabolite_Diox"/>
</dbReference>
<keyword evidence="1" id="KW-0560">Oxidoreductase</keyword>
<dbReference type="InterPro" id="IPR008775">
    <property type="entry name" value="Phytyl_CoA_dOase-like"/>
</dbReference>
<gene>
    <name evidence="1" type="ORF">ACFSCW_06375</name>
</gene>
<dbReference type="Pfam" id="PF05721">
    <property type="entry name" value="PhyH"/>
    <property type="match status" value="1"/>
</dbReference>
<evidence type="ECO:0000313" key="2">
    <source>
        <dbReference type="Proteomes" id="UP001597115"/>
    </source>
</evidence>
<dbReference type="Gene3D" id="2.60.120.620">
    <property type="entry name" value="q2cbj1_9rhob like domain"/>
    <property type="match status" value="1"/>
</dbReference>
<dbReference type="PANTHER" id="PTHR37563">
    <property type="entry name" value="PHYTANOYL-COA DIOXYGENASE FAMILY PROTEIN (AFU_ORTHOLOGUE AFUA_2G03330)"/>
    <property type="match status" value="1"/>
</dbReference>
<evidence type="ECO:0000313" key="1">
    <source>
        <dbReference type="EMBL" id="MFD1611424.1"/>
    </source>
</evidence>
<organism evidence="1 2">
    <name type="scientific">Sphingomonas tabacisoli</name>
    <dbReference type="NCBI Taxonomy" id="2249466"/>
    <lineage>
        <taxon>Bacteria</taxon>
        <taxon>Pseudomonadati</taxon>
        <taxon>Pseudomonadota</taxon>
        <taxon>Alphaproteobacteria</taxon>
        <taxon>Sphingomonadales</taxon>
        <taxon>Sphingomonadaceae</taxon>
        <taxon>Sphingomonas</taxon>
    </lineage>
</organism>
<keyword evidence="2" id="KW-1185">Reference proteome</keyword>
<sequence>MSITSWSPQDLPKPMKKGDDLAEAKRRLSEYGYVIIHDVLSPDEVDAIRTRLHEQAAAERALGIGTITTPISTEQNKKLLEGANWAEKHHSSAGKEQWIAGLLNKGSEFWPMLTNPITREIVRSAIGDHHHLASYLATILNPGCPLMGLHHDQWYLPNPPRRSENLKVLPGNMDRNVTDQLTNDDPDERINPCYLVQTIWMLTDFTEENGATRIVPKSHRAGVNPPGDVPHPYPSIPAEGPAGSVLIYDARLWHSGGEHRGSEARYALHCTFSAPQLRTMENFMASVQPQLRRQMSEEMLSLLGYRIWHGYGRGGTMEVRGILDPDERPVGRLELTGAD</sequence>
<comment type="caution">
    <text evidence="1">The sequence shown here is derived from an EMBL/GenBank/DDBJ whole genome shotgun (WGS) entry which is preliminary data.</text>
</comment>
<dbReference type="GO" id="GO:0051213">
    <property type="term" value="F:dioxygenase activity"/>
    <property type="evidence" value="ECO:0007669"/>
    <property type="project" value="UniProtKB-KW"/>
</dbReference>
<dbReference type="SUPFAM" id="SSF51197">
    <property type="entry name" value="Clavaminate synthase-like"/>
    <property type="match status" value="1"/>
</dbReference>
<accession>A0ABW4I0K5</accession>